<evidence type="ECO:0000256" key="4">
    <source>
        <dbReference type="ARBA" id="ARBA00023163"/>
    </source>
</evidence>
<evidence type="ECO:0000256" key="5">
    <source>
        <dbReference type="ARBA" id="ARBA00023242"/>
    </source>
</evidence>
<evidence type="ECO:0000256" key="3">
    <source>
        <dbReference type="ARBA" id="ARBA00023125"/>
    </source>
</evidence>
<gene>
    <name evidence="7" type="ORF">RJ639_011067</name>
</gene>
<organism evidence="7 8">
    <name type="scientific">Escallonia herrerae</name>
    <dbReference type="NCBI Taxonomy" id="1293975"/>
    <lineage>
        <taxon>Eukaryota</taxon>
        <taxon>Viridiplantae</taxon>
        <taxon>Streptophyta</taxon>
        <taxon>Embryophyta</taxon>
        <taxon>Tracheophyta</taxon>
        <taxon>Spermatophyta</taxon>
        <taxon>Magnoliopsida</taxon>
        <taxon>eudicotyledons</taxon>
        <taxon>Gunneridae</taxon>
        <taxon>Pentapetalae</taxon>
        <taxon>asterids</taxon>
        <taxon>campanulids</taxon>
        <taxon>Escalloniales</taxon>
        <taxon>Escalloniaceae</taxon>
        <taxon>Escallonia</taxon>
    </lineage>
</organism>
<keyword evidence="8" id="KW-1185">Reference proteome</keyword>
<dbReference type="SMART" id="SM00774">
    <property type="entry name" value="WRKY"/>
    <property type="match status" value="1"/>
</dbReference>
<evidence type="ECO:0000313" key="8">
    <source>
        <dbReference type="Proteomes" id="UP001188597"/>
    </source>
</evidence>
<name>A0AA89ATC2_9ASTE</name>
<keyword evidence="4" id="KW-0804">Transcription</keyword>
<keyword evidence="3" id="KW-0238">DNA-binding</keyword>
<keyword evidence="5" id="KW-0539">Nucleus</keyword>
<dbReference type="Gene3D" id="2.20.25.80">
    <property type="entry name" value="WRKY domain"/>
    <property type="match status" value="1"/>
</dbReference>
<dbReference type="GO" id="GO:0003700">
    <property type="term" value="F:DNA-binding transcription factor activity"/>
    <property type="evidence" value="ECO:0007669"/>
    <property type="project" value="InterPro"/>
</dbReference>
<comment type="subcellular location">
    <subcellularLocation>
        <location evidence="1">Nucleus</location>
    </subcellularLocation>
</comment>
<sequence length="119" mass="13529">MEHPNPNPNPNYTPEVSDFDIPEFQLSDYLMLEDGSEEDFSTQTLVSSEINEAEVKRNDKEDCGNRVAFITKSELETMDDGFSWRKYGKKRVKSSPYPRALEIVESSKQECNLAGDLSA</sequence>
<accession>A0AA89ATC2</accession>
<dbReference type="SUPFAM" id="SSF118290">
    <property type="entry name" value="WRKY DNA-binding domain"/>
    <property type="match status" value="1"/>
</dbReference>
<evidence type="ECO:0000313" key="7">
    <source>
        <dbReference type="EMBL" id="KAK3011161.1"/>
    </source>
</evidence>
<evidence type="ECO:0000256" key="2">
    <source>
        <dbReference type="ARBA" id="ARBA00023015"/>
    </source>
</evidence>
<evidence type="ECO:0000256" key="1">
    <source>
        <dbReference type="ARBA" id="ARBA00004123"/>
    </source>
</evidence>
<dbReference type="PANTHER" id="PTHR31221:SF283">
    <property type="entry name" value="WRKY DOMAIN-CONTAINING PROTEIN"/>
    <property type="match status" value="1"/>
</dbReference>
<keyword evidence="2" id="KW-0805">Transcription regulation</keyword>
<dbReference type="InterPro" id="IPR044810">
    <property type="entry name" value="WRKY_plant"/>
</dbReference>
<feature type="domain" description="WRKY" evidence="6">
    <location>
        <begin position="73"/>
        <end position="119"/>
    </location>
</feature>
<proteinExistence type="predicted"/>
<dbReference type="GO" id="GO:0043565">
    <property type="term" value="F:sequence-specific DNA binding"/>
    <property type="evidence" value="ECO:0007669"/>
    <property type="project" value="InterPro"/>
</dbReference>
<dbReference type="PANTHER" id="PTHR31221">
    <property type="entry name" value="WRKY TRANSCRIPTION FACTOR PROTEIN 1-RELATED"/>
    <property type="match status" value="1"/>
</dbReference>
<dbReference type="Proteomes" id="UP001188597">
    <property type="component" value="Unassembled WGS sequence"/>
</dbReference>
<comment type="caution">
    <text evidence="7">The sequence shown here is derived from an EMBL/GenBank/DDBJ whole genome shotgun (WGS) entry which is preliminary data.</text>
</comment>
<evidence type="ECO:0000259" key="6">
    <source>
        <dbReference type="PROSITE" id="PS50811"/>
    </source>
</evidence>
<protein>
    <recommendedName>
        <fullName evidence="6">WRKY domain-containing protein</fullName>
    </recommendedName>
</protein>
<dbReference type="InterPro" id="IPR036576">
    <property type="entry name" value="WRKY_dom_sf"/>
</dbReference>
<dbReference type="PROSITE" id="PS50811">
    <property type="entry name" value="WRKY"/>
    <property type="match status" value="1"/>
</dbReference>
<dbReference type="AlphaFoldDB" id="A0AA89ATC2"/>
<reference evidence="7" key="1">
    <citation type="submission" date="2022-12" db="EMBL/GenBank/DDBJ databases">
        <title>Draft genome assemblies for two species of Escallonia (Escalloniales).</title>
        <authorList>
            <person name="Chanderbali A."/>
            <person name="Dervinis C."/>
            <person name="Anghel I."/>
            <person name="Soltis D."/>
            <person name="Soltis P."/>
            <person name="Zapata F."/>
        </authorList>
    </citation>
    <scope>NUCLEOTIDE SEQUENCE</scope>
    <source>
        <strain evidence="7">UCBG64.0493</strain>
        <tissue evidence="7">Leaf</tissue>
    </source>
</reference>
<dbReference type="EMBL" id="JAVXUP010001478">
    <property type="protein sequence ID" value="KAK3011161.1"/>
    <property type="molecule type" value="Genomic_DNA"/>
</dbReference>
<dbReference type="Pfam" id="PF03106">
    <property type="entry name" value="WRKY"/>
    <property type="match status" value="1"/>
</dbReference>
<dbReference type="GO" id="GO:0005634">
    <property type="term" value="C:nucleus"/>
    <property type="evidence" value="ECO:0007669"/>
    <property type="project" value="UniProtKB-SubCell"/>
</dbReference>
<dbReference type="InterPro" id="IPR003657">
    <property type="entry name" value="WRKY_dom"/>
</dbReference>